<name>A0ABW1AKX2_9RHOO</name>
<feature type="region of interest" description="Disordered" evidence="4">
    <location>
        <begin position="600"/>
        <end position="620"/>
    </location>
</feature>
<dbReference type="Proteomes" id="UP001595974">
    <property type="component" value="Unassembled WGS sequence"/>
</dbReference>
<dbReference type="InterPro" id="IPR000873">
    <property type="entry name" value="AMP-dep_synth/lig_dom"/>
</dbReference>
<evidence type="ECO:0000259" key="5">
    <source>
        <dbReference type="Pfam" id="PF00501"/>
    </source>
</evidence>
<feature type="domain" description="AMP-dependent synthetase/ligase" evidence="5">
    <location>
        <begin position="40"/>
        <end position="442"/>
    </location>
</feature>
<proteinExistence type="predicted"/>
<dbReference type="RefSeq" id="WP_232516546.1">
    <property type="nucleotide sequence ID" value="NZ_JBHSOG010000006.1"/>
</dbReference>
<keyword evidence="1" id="KW-0547">Nucleotide-binding</keyword>
<evidence type="ECO:0000256" key="2">
    <source>
        <dbReference type="ARBA" id="ARBA00022840"/>
    </source>
</evidence>
<organism evidence="6 7">
    <name type="scientific">Thauera sinica</name>
    <dbReference type="NCBI Taxonomy" id="2665146"/>
    <lineage>
        <taxon>Bacteria</taxon>
        <taxon>Pseudomonadati</taxon>
        <taxon>Pseudomonadota</taxon>
        <taxon>Betaproteobacteria</taxon>
        <taxon>Rhodocyclales</taxon>
        <taxon>Zoogloeaceae</taxon>
        <taxon>Thauera</taxon>
    </lineage>
</organism>
<dbReference type="PANTHER" id="PTHR43272:SF33">
    <property type="entry name" value="AMP-BINDING DOMAIN-CONTAINING PROTEIN-RELATED"/>
    <property type="match status" value="1"/>
</dbReference>
<dbReference type="InterPro" id="IPR042099">
    <property type="entry name" value="ANL_N_sf"/>
</dbReference>
<dbReference type="PROSITE" id="PS00455">
    <property type="entry name" value="AMP_BINDING"/>
    <property type="match status" value="1"/>
</dbReference>
<dbReference type="InterPro" id="IPR020845">
    <property type="entry name" value="AMP-binding_CS"/>
</dbReference>
<dbReference type="Gene3D" id="3.30.300.30">
    <property type="match status" value="1"/>
</dbReference>
<dbReference type="EMBL" id="JBHSOG010000006">
    <property type="protein sequence ID" value="MFC5767925.1"/>
    <property type="molecule type" value="Genomic_DNA"/>
</dbReference>
<feature type="region of interest" description="Disordered" evidence="4">
    <location>
        <begin position="1"/>
        <end position="23"/>
    </location>
</feature>
<protein>
    <submittedName>
        <fullName evidence="6">AMP-dependent synthetase/ligase</fullName>
    </submittedName>
</protein>
<dbReference type="InterPro" id="IPR045851">
    <property type="entry name" value="AMP-bd_C_sf"/>
</dbReference>
<gene>
    <name evidence="6" type="ORF">ACFPTN_00915</name>
</gene>
<evidence type="ECO:0000256" key="4">
    <source>
        <dbReference type="SAM" id="MobiDB-lite"/>
    </source>
</evidence>
<sequence>MKQPLRSLRPLPPDGALSGFGRPGATAMEAAPCTVPGRLRDRALRTGDTVAFLHRAGEDGWQSITWHDLLAQVRRLASHFARLGIRRGDRIVIMLPTGPDWELCQQAALTIGAVVVGLDSHDAPQNLQRALALTQPRLIVTSDEEPLDLIRGIWRLPEIAVVATAGAARSAAVHALDGLLAADPGSGVPAIPEPGPDDPATIVFTSGSTGHPKGIAYSHRQLCLAVDGLMERFPSVRQDARMICWLPLSTLFQRVINLLAISCGATSYFLDVPDVMRFAPEIRPTLFVGVPRFFEKLHGGIQAGLENRSTAERTIVHAAWAIGSRRAAALRAGKRPPLWCRLLFPAADRVLARVRALMGPDLQFMASGSAPMPRWLLERLHGLGWTVLEAYGTSENVMPIAFNTLRQFRFGSVGKPLPGNELRFADDGELLVRGPGVFGGYYGESASSDTIDAEGFLHTGDYAHLDHDGFLWLDGRKSEVFKTSTGRRVPPAPIEAALKTLDYVDHAVVVGRDRPYPIALLTIAPQHPFAAKLSDPATHTAVAADALDACRAFPEFQRPGAIIVSPRALSVSGGELTLNQKIRRIPIEQRFRAQIDEAYRRSTQAHRGQPCPTLPVIEAP</sequence>
<dbReference type="Pfam" id="PF00501">
    <property type="entry name" value="AMP-binding"/>
    <property type="match status" value="1"/>
</dbReference>
<reference evidence="7" key="1">
    <citation type="journal article" date="2019" name="Int. J. Syst. Evol. Microbiol.">
        <title>The Global Catalogue of Microorganisms (GCM) 10K type strain sequencing project: providing services to taxonomists for standard genome sequencing and annotation.</title>
        <authorList>
            <consortium name="The Broad Institute Genomics Platform"/>
            <consortium name="The Broad Institute Genome Sequencing Center for Infectious Disease"/>
            <person name="Wu L."/>
            <person name="Ma J."/>
        </authorList>
    </citation>
    <scope>NUCLEOTIDE SEQUENCE [LARGE SCALE GENOMIC DNA]</scope>
    <source>
        <strain evidence="7">SHR3</strain>
    </source>
</reference>
<evidence type="ECO:0000256" key="3">
    <source>
        <dbReference type="ARBA" id="ARBA00024484"/>
    </source>
</evidence>
<accession>A0ABW1AKX2</accession>
<dbReference type="Gene3D" id="3.40.50.12780">
    <property type="entry name" value="N-terminal domain of ligase-like"/>
    <property type="match status" value="1"/>
</dbReference>
<evidence type="ECO:0000256" key="1">
    <source>
        <dbReference type="ARBA" id="ARBA00022741"/>
    </source>
</evidence>
<dbReference type="PANTHER" id="PTHR43272">
    <property type="entry name" value="LONG-CHAIN-FATTY-ACID--COA LIGASE"/>
    <property type="match status" value="1"/>
</dbReference>
<comment type="caution">
    <text evidence="6">The sequence shown here is derived from an EMBL/GenBank/DDBJ whole genome shotgun (WGS) entry which is preliminary data.</text>
</comment>
<keyword evidence="2" id="KW-0067">ATP-binding</keyword>
<keyword evidence="7" id="KW-1185">Reference proteome</keyword>
<comment type="catalytic activity">
    <reaction evidence="3">
        <text>a long-chain fatty acid + ATP + CoA = a long-chain fatty acyl-CoA + AMP + diphosphate</text>
        <dbReference type="Rhea" id="RHEA:15421"/>
        <dbReference type="ChEBI" id="CHEBI:30616"/>
        <dbReference type="ChEBI" id="CHEBI:33019"/>
        <dbReference type="ChEBI" id="CHEBI:57287"/>
        <dbReference type="ChEBI" id="CHEBI:57560"/>
        <dbReference type="ChEBI" id="CHEBI:83139"/>
        <dbReference type="ChEBI" id="CHEBI:456215"/>
        <dbReference type="EC" id="6.2.1.3"/>
    </reaction>
    <physiologicalReaction direction="left-to-right" evidence="3">
        <dbReference type="Rhea" id="RHEA:15422"/>
    </physiologicalReaction>
</comment>
<evidence type="ECO:0000313" key="7">
    <source>
        <dbReference type="Proteomes" id="UP001595974"/>
    </source>
</evidence>
<dbReference type="SUPFAM" id="SSF56801">
    <property type="entry name" value="Acetyl-CoA synthetase-like"/>
    <property type="match status" value="1"/>
</dbReference>
<evidence type="ECO:0000313" key="6">
    <source>
        <dbReference type="EMBL" id="MFC5767925.1"/>
    </source>
</evidence>
<dbReference type="Pfam" id="PF23562">
    <property type="entry name" value="AMP-binding_C_3"/>
    <property type="match status" value="1"/>
</dbReference>